<sequence length="713" mass="76006">MGSSRLAAVRLLAVVAVAFGLVYIGWRWTGTVAWDAWWIAVPLVLAETYSLGETVLYALTMWNAKRRAPAPPAPRGLSVDVFVTTYNEPVDLVLRTAIAARDMTYPHATWILDDGNRPELEVAASRVGIGYITRGPEWEGRPRFAKAGNVNNALFRTSGDLVAILDADQVPEPRFLDRVLGYFEDEEVAFVQTPQHFWNVPPSDPLGTQAELFYGPIQQGKDGWGAAFFCGSNAVLRREALMALGLTRFSRDARGAMRAALRSGRSRLQDLLSQLAVREPAAMPVAEQALAAVRRAEGQFRRGDVLTEITGELRAAFTAALALAPEASEAPEASGASGATAALGVPAELGSAVPPSGPASPAGGTALPGDVAGELLAELDEVLELVDVARTDQALTINPLDTTTITEDMATAMHLHAMGWTSVYHHEVLVRGLAPDDVGTALSQRLRWATGSMQVFFRDNPLLVRGLTLAQRLMYLGTMTSYLSGFAALVYLSAPVLFLTVGVFPLHADPRLFFLHFVPFFVACQLLFQLSGRGSRGLWRGQQMSFALFPTWIAATLSGASAVFLGRHVAFSVTSKTRQTTGTGYRHVLPQVAATVVLLAASAIGVARMLAGEAPASATYLTLGWVAVDLALLSAALRAARYTGPGDSVTDPVPPSVALLAAQAVGDSLDRPGGTDDTSPTAFEPTAVPLDLTVRHVPRSSPWPPSSAHPSSP</sequence>
<keyword evidence="3 9" id="KW-0808">Transferase</keyword>
<feature type="transmembrane region" description="Helical" evidence="8">
    <location>
        <begin position="7"/>
        <end position="26"/>
    </location>
</feature>
<feature type="transmembrane region" description="Helical" evidence="8">
    <location>
        <begin position="618"/>
        <end position="637"/>
    </location>
</feature>
<keyword evidence="5 8" id="KW-1133">Transmembrane helix</keyword>
<dbReference type="RefSeq" id="WP_205306318.1">
    <property type="nucleotide sequence ID" value="NZ_BAAAVF010000018.1"/>
</dbReference>
<evidence type="ECO:0000313" key="10">
    <source>
        <dbReference type="Proteomes" id="UP000698059"/>
    </source>
</evidence>
<evidence type="ECO:0000256" key="1">
    <source>
        <dbReference type="ARBA" id="ARBA00004127"/>
    </source>
</evidence>
<dbReference type="InterPro" id="IPR005150">
    <property type="entry name" value="Cellulose_synth"/>
</dbReference>
<feature type="transmembrane region" description="Helical" evidence="8">
    <location>
        <begin position="38"/>
        <end position="59"/>
    </location>
</feature>
<feature type="transmembrane region" description="Helical" evidence="8">
    <location>
        <begin position="588"/>
        <end position="611"/>
    </location>
</feature>
<feature type="region of interest" description="Disordered" evidence="7">
    <location>
        <begin position="667"/>
        <end position="689"/>
    </location>
</feature>
<evidence type="ECO:0000256" key="8">
    <source>
        <dbReference type="SAM" id="Phobius"/>
    </source>
</evidence>
<keyword evidence="6 8" id="KW-0472">Membrane</keyword>
<dbReference type="InterPro" id="IPR050321">
    <property type="entry name" value="Glycosyltr_2/OpgH_subfam"/>
</dbReference>
<evidence type="ECO:0000256" key="5">
    <source>
        <dbReference type="ARBA" id="ARBA00022989"/>
    </source>
</evidence>
<evidence type="ECO:0000256" key="4">
    <source>
        <dbReference type="ARBA" id="ARBA00022692"/>
    </source>
</evidence>
<accession>A0ABS2LCN3</accession>
<dbReference type="Pfam" id="PF03552">
    <property type="entry name" value="Cellulose_synt"/>
    <property type="match status" value="1"/>
</dbReference>
<reference evidence="9 10" key="1">
    <citation type="submission" date="2021-01" db="EMBL/GenBank/DDBJ databases">
        <title>Sequencing the genomes of 1000 actinobacteria strains.</title>
        <authorList>
            <person name="Klenk H.-P."/>
        </authorList>
    </citation>
    <scope>NUCLEOTIDE SEQUENCE [LARGE SCALE GENOMIC DNA]</scope>
    <source>
        <strain evidence="9 10">DSM 46000</strain>
    </source>
</reference>
<keyword evidence="4 8" id="KW-0812">Transmembrane</keyword>
<dbReference type="EC" id="2.4.1.12" evidence="9"/>
<dbReference type="PANTHER" id="PTHR43867">
    <property type="entry name" value="CELLULOSE SYNTHASE CATALYTIC SUBUNIT A [UDP-FORMING]"/>
    <property type="match status" value="1"/>
</dbReference>
<keyword evidence="10" id="KW-1185">Reference proteome</keyword>
<keyword evidence="2 9" id="KW-0328">Glycosyltransferase</keyword>
<comment type="caution">
    <text evidence="9">The sequence shown here is derived from an EMBL/GenBank/DDBJ whole genome shotgun (WGS) entry which is preliminary data.</text>
</comment>
<dbReference type="EMBL" id="JAFBBO010000001">
    <property type="protein sequence ID" value="MBM7478185.1"/>
    <property type="molecule type" value="Genomic_DNA"/>
</dbReference>
<evidence type="ECO:0000256" key="7">
    <source>
        <dbReference type="SAM" id="MobiDB-lite"/>
    </source>
</evidence>
<name>A0ABS2LCN3_9CELL</name>
<feature type="transmembrane region" description="Helical" evidence="8">
    <location>
        <begin position="482"/>
        <end position="506"/>
    </location>
</feature>
<dbReference type="CDD" id="cd06421">
    <property type="entry name" value="CESA_CelA_like"/>
    <property type="match status" value="1"/>
</dbReference>
<proteinExistence type="predicted"/>
<dbReference type="Proteomes" id="UP000698059">
    <property type="component" value="Unassembled WGS sequence"/>
</dbReference>
<dbReference type="GO" id="GO:0016760">
    <property type="term" value="F:cellulose synthase (UDP-forming) activity"/>
    <property type="evidence" value="ECO:0007669"/>
    <property type="project" value="UniProtKB-EC"/>
</dbReference>
<protein>
    <submittedName>
        <fullName evidence="9">Cellulose synthase (UDP-forming)</fullName>
        <ecNumber evidence="9">2.4.1.12</ecNumber>
    </submittedName>
</protein>
<evidence type="ECO:0000313" key="9">
    <source>
        <dbReference type="EMBL" id="MBM7478185.1"/>
    </source>
</evidence>
<dbReference type="Gene3D" id="3.90.550.10">
    <property type="entry name" value="Spore Coat Polysaccharide Biosynthesis Protein SpsA, Chain A"/>
    <property type="match status" value="2"/>
</dbReference>
<evidence type="ECO:0000256" key="2">
    <source>
        <dbReference type="ARBA" id="ARBA00022676"/>
    </source>
</evidence>
<dbReference type="SUPFAM" id="SSF53448">
    <property type="entry name" value="Nucleotide-diphospho-sugar transferases"/>
    <property type="match status" value="2"/>
</dbReference>
<dbReference type="PANTHER" id="PTHR43867:SF2">
    <property type="entry name" value="CELLULOSE SYNTHASE CATALYTIC SUBUNIT A [UDP-FORMING]"/>
    <property type="match status" value="1"/>
</dbReference>
<evidence type="ECO:0000256" key="3">
    <source>
        <dbReference type="ARBA" id="ARBA00022679"/>
    </source>
</evidence>
<gene>
    <name evidence="9" type="ORF">JOD49_001105</name>
</gene>
<evidence type="ECO:0000256" key="6">
    <source>
        <dbReference type="ARBA" id="ARBA00023136"/>
    </source>
</evidence>
<feature type="transmembrane region" description="Helical" evidence="8">
    <location>
        <begin position="544"/>
        <end position="568"/>
    </location>
</feature>
<dbReference type="InterPro" id="IPR029044">
    <property type="entry name" value="Nucleotide-diphossugar_trans"/>
</dbReference>
<organism evidence="9 10">
    <name type="scientific">Oerskovia jenensis</name>
    <dbReference type="NCBI Taxonomy" id="162169"/>
    <lineage>
        <taxon>Bacteria</taxon>
        <taxon>Bacillati</taxon>
        <taxon>Actinomycetota</taxon>
        <taxon>Actinomycetes</taxon>
        <taxon>Micrococcales</taxon>
        <taxon>Cellulomonadaceae</taxon>
        <taxon>Oerskovia</taxon>
    </lineage>
</organism>
<comment type="subcellular location">
    <subcellularLocation>
        <location evidence="1">Endomembrane system</location>
        <topology evidence="1">Multi-pass membrane protein</topology>
    </subcellularLocation>
</comment>